<dbReference type="RefSeq" id="YP_009241344.1">
    <property type="nucleotide sequence ID" value="NC_029771.1"/>
</dbReference>
<reference evidence="16" key="1">
    <citation type="submission" date="2015-11" db="EMBL/GenBank/DDBJ databases">
        <title>Danio albolineatus mitochondria sequence.</title>
        <authorList>
            <person name="Bao L."/>
            <person name="Chu Y."/>
            <person name="Chen D."/>
            <person name="Chen L."/>
        </authorList>
    </citation>
    <scope>NUCLEOTIDE SEQUENCE</scope>
    <source>
        <tissue evidence="16">Dorsal muscle</tissue>
    </source>
</reference>
<evidence type="ECO:0000256" key="12">
    <source>
        <dbReference type="ARBA" id="ARBA00053067"/>
    </source>
</evidence>
<geneLocation type="mitochondrion" evidence="16"/>
<evidence type="ECO:0000256" key="15">
    <source>
        <dbReference type="SAM" id="Phobius"/>
    </source>
</evidence>
<dbReference type="PANTHER" id="PTHR39937">
    <property type="entry name" value="ATP SYNTHASE PROTEIN 8"/>
    <property type="match status" value="1"/>
</dbReference>
<name>A0A140E9Z1_9TELE</name>
<feature type="transmembrane region" description="Helical" evidence="15">
    <location>
        <begin position="6"/>
        <end position="24"/>
    </location>
</feature>
<dbReference type="Pfam" id="PF00895">
    <property type="entry name" value="ATP-synt_8"/>
    <property type="match status" value="1"/>
</dbReference>
<protein>
    <recommendedName>
        <fullName evidence="14">ATP synthase complex subunit 8</fullName>
    </recommendedName>
</protein>
<dbReference type="GO" id="GO:0045259">
    <property type="term" value="C:proton-transporting ATP synthase complex"/>
    <property type="evidence" value="ECO:0007669"/>
    <property type="project" value="UniProtKB-KW"/>
</dbReference>
<comment type="subunit">
    <text evidence="13">Component of the ATP synthase complex composed at least of ATP5F1A/subunit alpha, ATP5F1B/subunit beta, ATP5MC1/subunit c (homooctomer), MT-ATP6/subunit a, MT-ATP8/subunit 8, ATP5ME/subunit e, ATP5MF/subunit f, ATP5MG/subunit g, ATP5MK/subunit k, ATP5MJ/subunit j, ATP5F1C/subunit gamma, ATP5F1D/subunit delta, ATP5F1E/subunit epsilon, ATP5PF/subunit F6, ATP5PB/subunit b, ATP5PD/subunit d, ATP5PO/subunit OSCP. ATP synthase complex consists of a soluble F(1) head domain (subunits alpha(3) and beta(3)) - the catalytic core - and a membrane F(0) domain - the membrane proton channel (subunits c, a, 8, e, f, g, k and j). These two domains are linked by a central stalk (subunits gamma, delta, and epsilon) rotating inside the F1 region and a stationary peripheral stalk (subunits F6, b, d, and OSCP).</text>
</comment>
<evidence type="ECO:0000256" key="14">
    <source>
        <dbReference type="RuleBase" id="RU003661"/>
    </source>
</evidence>
<sequence length="54" mass="6605">MPQLNHKPWIIILFFSWVIFLSIIPTNVINYIQANHPAVIDTELHYNNMWKWPW</sequence>
<evidence type="ECO:0000256" key="7">
    <source>
        <dbReference type="ARBA" id="ARBA00022989"/>
    </source>
</evidence>
<evidence type="ECO:0000256" key="3">
    <source>
        <dbReference type="ARBA" id="ARBA00022448"/>
    </source>
</evidence>
<accession>A0A140E9Z1</accession>
<dbReference type="InterPro" id="IPR001421">
    <property type="entry name" value="ATP8_metazoa"/>
</dbReference>
<evidence type="ECO:0000256" key="11">
    <source>
        <dbReference type="ARBA" id="ARBA00023310"/>
    </source>
</evidence>
<evidence type="ECO:0000256" key="8">
    <source>
        <dbReference type="ARBA" id="ARBA00023065"/>
    </source>
</evidence>
<comment type="similarity">
    <text evidence="2 14">Belongs to the ATPase protein 8 family.</text>
</comment>
<keyword evidence="5 14" id="KW-0812">Transmembrane</keyword>
<dbReference type="InterPro" id="IPR050635">
    <property type="entry name" value="ATPase_protein_8"/>
</dbReference>
<keyword evidence="4 14" id="KW-0138">CF(0)</keyword>
<dbReference type="AlphaFoldDB" id="A0A140E9Z1"/>
<evidence type="ECO:0000256" key="6">
    <source>
        <dbReference type="ARBA" id="ARBA00022781"/>
    </source>
</evidence>
<dbReference type="PANTHER" id="PTHR39937:SF1">
    <property type="entry name" value="ATP SYNTHASE PROTEIN 8"/>
    <property type="match status" value="1"/>
</dbReference>
<dbReference type="GeneID" id="27111825"/>
<evidence type="ECO:0000256" key="13">
    <source>
        <dbReference type="ARBA" id="ARBA00064647"/>
    </source>
</evidence>
<keyword evidence="10 15" id="KW-0472">Membrane</keyword>
<dbReference type="GO" id="GO:0031966">
    <property type="term" value="C:mitochondrial membrane"/>
    <property type="evidence" value="ECO:0007669"/>
    <property type="project" value="UniProtKB-SubCell"/>
</dbReference>
<comment type="subcellular location">
    <subcellularLocation>
        <location evidence="1 14">Mitochondrion membrane</location>
        <topology evidence="1 14">Single-pass membrane protein</topology>
    </subcellularLocation>
</comment>
<dbReference type="CTD" id="4509"/>
<evidence type="ECO:0000256" key="9">
    <source>
        <dbReference type="ARBA" id="ARBA00023128"/>
    </source>
</evidence>
<dbReference type="GO" id="GO:0015078">
    <property type="term" value="F:proton transmembrane transporter activity"/>
    <property type="evidence" value="ECO:0007669"/>
    <property type="project" value="InterPro"/>
</dbReference>
<keyword evidence="9 14" id="KW-0496">Mitochondrion</keyword>
<evidence type="ECO:0000256" key="1">
    <source>
        <dbReference type="ARBA" id="ARBA00004304"/>
    </source>
</evidence>
<evidence type="ECO:0000256" key="2">
    <source>
        <dbReference type="ARBA" id="ARBA00008892"/>
    </source>
</evidence>
<evidence type="ECO:0000256" key="4">
    <source>
        <dbReference type="ARBA" id="ARBA00022547"/>
    </source>
</evidence>
<evidence type="ECO:0000313" key="16">
    <source>
        <dbReference type="EMBL" id="AMK97354.1"/>
    </source>
</evidence>
<keyword evidence="6 14" id="KW-0375">Hydrogen ion transport</keyword>
<keyword evidence="8 14" id="KW-0406">Ion transport</keyword>
<dbReference type="EMBL" id="KU168370">
    <property type="protein sequence ID" value="AMK97354.1"/>
    <property type="molecule type" value="Genomic_DNA"/>
</dbReference>
<dbReference type="GO" id="GO:0015986">
    <property type="term" value="P:proton motive force-driven ATP synthesis"/>
    <property type="evidence" value="ECO:0007669"/>
    <property type="project" value="InterPro"/>
</dbReference>
<keyword evidence="7 15" id="KW-1133">Transmembrane helix</keyword>
<organism evidence="16">
    <name type="scientific">Danio albolineatus</name>
    <name type="common">pearl danio</name>
    <dbReference type="NCBI Taxonomy" id="27699"/>
    <lineage>
        <taxon>Eukaryota</taxon>
        <taxon>Metazoa</taxon>
        <taxon>Chordata</taxon>
        <taxon>Craniata</taxon>
        <taxon>Vertebrata</taxon>
        <taxon>Euteleostomi</taxon>
        <taxon>Actinopterygii</taxon>
        <taxon>Neopterygii</taxon>
        <taxon>Teleostei</taxon>
        <taxon>Ostariophysi</taxon>
        <taxon>Cypriniformes</taxon>
        <taxon>Danionidae</taxon>
        <taxon>Danioninae</taxon>
        <taxon>Danio</taxon>
    </lineage>
</organism>
<comment type="function">
    <text evidence="12">Subunit 8, of the mitochondrial membrane ATP synthase complex (F(1)F(0) ATP synthase or Complex V) that produces ATP from ADP in the presence of a proton gradient across the membrane which is generated by electron transport complexes of the respiratory chain. ATP synthase complex consist of a soluble F(1) head domain - the catalytic core - and a membrane F(1) domain - the membrane proton channel. These two domains are linked by a central stalk rotating inside the F(1) region and a stationary peripheral stalk. During catalysis, ATP synthesis in the catalytic domain of F(1) is coupled via a rotary mechanism of the central stalk subunits to proton translocation. In vivo, can only synthesize ATP although its ATP hydrolase activity can be activated artificially in vitro. Part of the complex F(0) domain.</text>
</comment>
<evidence type="ECO:0000256" key="5">
    <source>
        <dbReference type="ARBA" id="ARBA00022692"/>
    </source>
</evidence>
<keyword evidence="11" id="KW-0066">ATP synthesis</keyword>
<evidence type="ECO:0000256" key="10">
    <source>
        <dbReference type="ARBA" id="ARBA00023136"/>
    </source>
</evidence>
<keyword evidence="3 14" id="KW-0813">Transport</keyword>
<gene>
    <name evidence="16" type="primary">ATP8</name>
</gene>
<proteinExistence type="inferred from homology"/>